<accession>A0A420XXK8</accession>
<feature type="region of interest" description="Disordered" evidence="1">
    <location>
        <begin position="345"/>
        <end position="512"/>
    </location>
</feature>
<reference evidence="2 3" key="1">
    <citation type="submission" date="2018-08" db="EMBL/GenBank/DDBJ databases">
        <title>Draft genome of the lignicolous fungus Coniochaeta pulveracea.</title>
        <authorList>
            <person name="Borstlap C.J."/>
            <person name="De Witt R.N."/>
            <person name="Botha A."/>
            <person name="Volschenk H."/>
        </authorList>
    </citation>
    <scope>NUCLEOTIDE SEQUENCE [LARGE SCALE GENOMIC DNA]</scope>
    <source>
        <strain evidence="2 3">CAB683</strain>
    </source>
</reference>
<feature type="compositionally biased region" description="Low complexity" evidence="1">
    <location>
        <begin position="448"/>
        <end position="458"/>
    </location>
</feature>
<dbReference type="EMBL" id="QVQW01000106">
    <property type="protein sequence ID" value="RKU40401.1"/>
    <property type="molecule type" value="Genomic_DNA"/>
</dbReference>
<gene>
    <name evidence="2" type="ORF">DL546_002171</name>
</gene>
<feature type="region of interest" description="Disordered" evidence="1">
    <location>
        <begin position="82"/>
        <end position="112"/>
    </location>
</feature>
<feature type="compositionally biased region" description="Basic and acidic residues" evidence="1">
    <location>
        <begin position="410"/>
        <end position="430"/>
    </location>
</feature>
<dbReference type="Proteomes" id="UP000275385">
    <property type="component" value="Unassembled WGS sequence"/>
</dbReference>
<dbReference type="OrthoDB" id="5419928at2759"/>
<name>A0A420XXK8_9PEZI</name>
<feature type="compositionally biased region" description="Basic and acidic residues" evidence="1">
    <location>
        <begin position="461"/>
        <end position="479"/>
    </location>
</feature>
<dbReference type="AlphaFoldDB" id="A0A420XXK8"/>
<feature type="compositionally biased region" description="Polar residues" evidence="1">
    <location>
        <begin position="92"/>
        <end position="112"/>
    </location>
</feature>
<sequence>MTTQLSVSQVLSLHPDQRAQFVKQDLSSEDGTWNIENITGWEHLSQARRELLAQELVTTVHKTTAPSVGPVDAADLAALLAQIPSDRERSTTTHYPSPSRSSTAEPPEDTTQAYETKCYQALLSHGFRPLFPISLLPQVSTNAEAYRDLLRPWTRYPDTSDPEDCHVFSRQLDRCKQFCAWQLRNRGQTLSFSQYLDEHRRDFVMMGGKPERTTRPDFEQAARRLWEREYDHGQPQLEGDNHRQGAVFSRYAEAARTLLMDHGFVQPFQLLADPKQQDQWTTYVEYLAFECSSLGSLTMAAQKLQQPPSDTQKYKKAKAEADHQQRRVDWVRSEIGKIEVEQNAAAKNGTSVGTGRRKRKLTDDTDAEPLVRKRSRTDETGKVAAGGSDNSRTTRSRKYKLQELQLETQKLADESDGPRTRSKKRQEGIHKKSGNASLSTALQPGLGTAVVSAVTTTRSRPRQEPNHERLKSLRPRADGRVTGVGGLKTRGGEAARKPRGRPGSNHGVSKVT</sequence>
<organism evidence="2 3">
    <name type="scientific">Coniochaeta pulveracea</name>
    <dbReference type="NCBI Taxonomy" id="177199"/>
    <lineage>
        <taxon>Eukaryota</taxon>
        <taxon>Fungi</taxon>
        <taxon>Dikarya</taxon>
        <taxon>Ascomycota</taxon>
        <taxon>Pezizomycotina</taxon>
        <taxon>Sordariomycetes</taxon>
        <taxon>Sordariomycetidae</taxon>
        <taxon>Coniochaetales</taxon>
        <taxon>Coniochaetaceae</taxon>
        <taxon>Coniochaeta</taxon>
    </lineage>
</organism>
<evidence type="ECO:0000313" key="3">
    <source>
        <dbReference type="Proteomes" id="UP000275385"/>
    </source>
</evidence>
<evidence type="ECO:0000313" key="2">
    <source>
        <dbReference type="EMBL" id="RKU40401.1"/>
    </source>
</evidence>
<evidence type="ECO:0000256" key="1">
    <source>
        <dbReference type="SAM" id="MobiDB-lite"/>
    </source>
</evidence>
<keyword evidence="3" id="KW-1185">Reference proteome</keyword>
<proteinExistence type="predicted"/>
<protein>
    <submittedName>
        <fullName evidence="2">Uncharacterized protein</fullName>
    </submittedName>
</protein>
<comment type="caution">
    <text evidence="2">The sequence shown here is derived from an EMBL/GenBank/DDBJ whole genome shotgun (WGS) entry which is preliminary data.</text>
</comment>